<feature type="region of interest" description="Disordered" evidence="1">
    <location>
        <begin position="164"/>
        <end position="183"/>
    </location>
</feature>
<gene>
    <name evidence="2" type="primary">ABSGL_06814.1 scaffold 8678</name>
</gene>
<name>A0A168NRV6_ABSGL</name>
<protein>
    <submittedName>
        <fullName evidence="2">Uncharacterized protein</fullName>
    </submittedName>
</protein>
<dbReference type="InParanoid" id="A0A168NRV6"/>
<accession>A0A168NRV6</accession>
<reference evidence="2" key="1">
    <citation type="submission" date="2016-04" db="EMBL/GenBank/DDBJ databases">
        <authorList>
            <person name="Evans L.H."/>
            <person name="Alamgir A."/>
            <person name="Owens N."/>
            <person name="Weber N.D."/>
            <person name="Virtaneva K."/>
            <person name="Barbian K."/>
            <person name="Babar A."/>
            <person name="Rosenke K."/>
        </authorList>
    </citation>
    <scope>NUCLEOTIDE SEQUENCE [LARGE SCALE GENOMIC DNA]</scope>
    <source>
        <strain evidence="2">CBS 101.48</strain>
    </source>
</reference>
<keyword evidence="3" id="KW-1185">Reference proteome</keyword>
<feature type="compositionally biased region" description="Low complexity" evidence="1">
    <location>
        <begin position="55"/>
        <end position="70"/>
    </location>
</feature>
<feature type="compositionally biased region" description="Low complexity" evidence="1">
    <location>
        <begin position="97"/>
        <end position="113"/>
    </location>
</feature>
<proteinExistence type="predicted"/>
<evidence type="ECO:0000256" key="1">
    <source>
        <dbReference type="SAM" id="MobiDB-lite"/>
    </source>
</evidence>
<dbReference type="Proteomes" id="UP000078561">
    <property type="component" value="Unassembled WGS sequence"/>
</dbReference>
<organism evidence="2">
    <name type="scientific">Absidia glauca</name>
    <name type="common">Pin mould</name>
    <dbReference type="NCBI Taxonomy" id="4829"/>
    <lineage>
        <taxon>Eukaryota</taxon>
        <taxon>Fungi</taxon>
        <taxon>Fungi incertae sedis</taxon>
        <taxon>Mucoromycota</taxon>
        <taxon>Mucoromycotina</taxon>
        <taxon>Mucoromycetes</taxon>
        <taxon>Mucorales</taxon>
        <taxon>Cunninghamellaceae</taxon>
        <taxon>Absidia</taxon>
    </lineage>
</organism>
<evidence type="ECO:0000313" key="3">
    <source>
        <dbReference type="Proteomes" id="UP000078561"/>
    </source>
</evidence>
<evidence type="ECO:0000313" key="2">
    <source>
        <dbReference type="EMBL" id="SAM01077.1"/>
    </source>
</evidence>
<feature type="region of interest" description="Disordered" evidence="1">
    <location>
        <begin position="55"/>
        <end position="155"/>
    </location>
</feature>
<dbReference type="AlphaFoldDB" id="A0A168NRV6"/>
<sequence>MMVRQMDSEQQLIQIDHPKKYHRWLTCFAFVFRRSKSQPSSSSSSLISPITTITTTTSSSSATAPSTPSTHPLDQLWCHPSDDDGDDTTSEKPHPPSSSSSSASLPSSPISSLSPPPRHTMVRQNRTRSLTPLDHSTLFTLGRSPPPPTRQSQPAVLRLSLNVDQHVSDKEDSDAEDDDPTGLFFKRTTIISTTGQDSI</sequence>
<feature type="compositionally biased region" description="Acidic residues" evidence="1">
    <location>
        <begin position="171"/>
        <end position="180"/>
    </location>
</feature>
<dbReference type="EMBL" id="LT553503">
    <property type="protein sequence ID" value="SAM01077.1"/>
    <property type="molecule type" value="Genomic_DNA"/>
</dbReference>